<proteinExistence type="inferred from homology"/>
<dbReference type="Proteomes" id="UP000198882">
    <property type="component" value="Unassembled WGS sequence"/>
</dbReference>
<dbReference type="InterPro" id="IPR015422">
    <property type="entry name" value="PyrdxlP-dep_Trfase_small"/>
</dbReference>
<evidence type="ECO:0000313" key="4">
    <source>
        <dbReference type="Proteomes" id="UP000198882"/>
    </source>
</evidence>
<dbReference type="OrthoDB" id="6534at2157"/>
<gene>
    <name evidence="3" type="ORF">SAMN04515672_3253</name>
</gene>
<dbReference type="PANTHER" id="PTHR43094">
    <property type="entry name" value="AMINOTRANSFERASE"/>
    <property type="match status" value="1"/>
</dbReference>
<dbReference type="RefSeq" id="WP_139171315.1">
    <property type="nucleotide sequence ID" value="NZ_FNFE01000005.1"/>
</dbReference>
<keyword evidence="2" id="KW-0663">Pyridoxal phosphate</keyword>
<dbReference type="InterPro" id="IPR015421">
    <property type="entry name" value="PyrdxlP-dep_Trfase_major"/>
</dbReference>
<dbReference type="InterPro" id="IPR005814">
    <property type="entry name" value="Aminotrans_3"/>
</dbReference>
<dbReference type="Pfam" id="PF00202">
    <property type="entry name" value="Aminotran_3"/>
    <property type="match status" value="1"/>
</dbReference>
<dbReference type="PANTHER" id="PTHR43094:SF1">
    <property type="entry name" value="AMINOTRANSFERASE CLASS-III"/>
    <property type="match status" value="1"/>
</dbReference>
<organism evidence="3 4">
    <name type="scientific">Natronorubrum texcoconense</name>
    <dbReference type="NCBI Taxonomy" id="1095776"/>
    <lineage>
        <taxon>Archaea</taxon>
        <taxon>Methanobacteriati</taxon>
        <taxon>Methanobacteriota</taxon>
        <taxon>Stenosarchaea group</taxon>
        <taxon>Halobacteria</taxon>
        <taxon>Halobacteriales</taxon>
        <taxon>Natrialbaceae</taxon>
        <taxon>Natronorubrum</taxon>
    </lineage>
</organism>
<evidence type="ECO:0000256" key="1">
    <source>
        <dbReference type="ARBA" id="ARBA00008954"/>
    </source>
</evidence>
<dbReference type="Gene3D" id="3.90.1150.10">
    <property type="entry name" value="Aspartate Aminotransferase, domain 1"/>
    <property type="match status" value="1"/>
</dbReference>
<dbReference type="GO" id="GO:0005829">
    <property type="term" value="C:cytosol"/>
    <property type="evidence" value="ECO:0007669"/>
    <property type="project" value="TreeGrafter"/>
</dbReference>
<evidence type="ECO:0000313" key="3">
    <source>
        <dbReference type="EMBL" id="SDK52967.1"/>
    </source>
</evidence>
<dbReference type="Gene3D" id="3.40.640.10">
    <property type="entry name" value="Type I PLP-dependent aspartate aminotransferase-like (Major domain)"/>
    <property type="match status" value="1"/>
</dbReference>
<dbReference type="AlphaFoldDB" id="A0A1G9CMT4"/>
<dbReference type="GO" id="GO:0008483">
    <property type="term" value="F:transaminase activity"/>
    <property type="evidence" value="ECO:0007669"/>
    <property type="project" value="UniProtKB-KW"/>
</dbReference>
<protein>
    <submittedName>
        <fullName evidence="3">Aminotransferase class-III</fullName>
    </submittedName>
</protein>
<sequence length="128" mass="13711">MTNETALSDDRTEIERLDKEYVFGTWSFQSEVDPTEIVGGEGVRFTDAAGNEYIDFSGQLMCSNLGHSADGVADAIAEQAREGAYFAPGFATEARARLGEKLAEVTPGNLSKTFFSTSGTEAVEAAIK</sequence>
<dbReference type="STRING" id="1095776.SAMN04515672_3253"/>
<reference evidence="4" key="1">
    <citation type="submission" date="2016-10" db="EMBL/GenBank/DDBJ databases">
        <authorList>
            <person name="Varghese N."/>
            <person name="Submissions S."/>
        </authorList>
    </citation>
    <scope>NUCLEOTIDE SEQUENCE [LARGE SCALE GENOMIC DNA]</scope>
    <source>
        <strain evidence="4">B4,CECT 8067,JCM 17497</strain>
    </source>
</reference>
<accession>A0A1G9CMT4</accession>
<name>A0A1G9CMT4_9EURY</name>
<dbReference type="EMBL" id="FNFE01000005">
    <property type="protein sequence ID" value="SDK52967.1"/>
    <property type="molecule type" value="Genomic_DNA"/>
</dbReference>
<evidence type="ECO:0000256" key="2">
    <source>
        <dbReference type="ARBA" id="ARBA00022898"/>
    </source>
</evidence>
<keyword evidence="3" id="KW-0808">Transferase</keyword>
<keyword evidence="4" id="KW-1185">Reference proteome</keyword>
<dbReference type="SUPFAM" id="SSF53383">
    <property type="entry name" value="PLP-dependent transferases"/>
    <property type="match status" value="1"/>
</dbReference>
<comment type="similarity">
    <text evidence="1">Belongs to the class-III pyridoxal-phosphate-dependent aminotransferase family.</text>
</comment>
<feature type="non-terminal residue" evidence="3">
    <location>
        <position position="128"/>
    </location>
</feature>
<dbReference type="GO" id="GO:0030170">
    <property type="term" value="F:pyridoxal phosphate binding"/>
    <property type="evidence" value="ECO:0007669"/>
    <property type="project" value="InterPro"/>
</dbReference>
<dbReference type="InterPro" id="IPR015424">
    <property type="entry name" value="PyrdxlP-dep_Trfase"/>
</dbReference>
<keyword evidence="3" id="KW-0032">Aminotransferase</keyword>